<name>A0AAD7G1H9_MYCRO</name>
<keyword evidence="2" id="KW-1185">Reference proteome</keyword>
<dbReference type="AlphaFoldDB" id="A0AAD7G1H9"/>
<accession>A0AAD7G1H9</accession>
<gene>
    <name evidence="1" type="ORF">B0H17DRAFT_1145706</name>
</gene>
<evidence type="ECO:0000313" key="2">
    <source>
        <dbReference type="Proteomes" id="UP001221757"/>
    </source>
</evidence>
<dbReference type="Proteomes" id="UP001221757">
    <property type="component" value="Unassembled WGS sequence"/>
</dbReference>
<sequence>MCAKLRALLETSRTRFAGKLRRSEPNLLEIEALQQIRLVYFVQFGELLGLAEQQKVIAVFLNNPGSLGVGFRIDTAKRALLIHDHPFYDTQVRLSGFLCPCSIRLPSGLGSGCRNTGPEATPLSFGRAPLPRQCCGGISGAGVAIVAICVPSGFNAIGGERRGQFRVYPLASKSPVSLYQKAKDVIPFPQSRNESIQAQEFQWVQFRNQRDFFARIDQNQCSCLGGGTPILDIRIVILELENRTCPKHAESGAMPCHRIKLQINYIRLPFVHPDARSSIITMVRASTTGKAAAVKKPSNRIKTPITKAKPAKKKAAQGGLNTCCVVMDEHLEHVTRPTLVRREPGDAVVV</sequence>
<evidence type="ECO:0000313" key="1">
    <source>
        <dbReference type="EMBL" id="KAJ7658071.1"/>
    </source>
</evidence>
<reference evidence="1" key="1">
    <citation type="submission" date="2023-03" db="EMBL/GenBank/DDBJ databases">
        <title>Massive genome expansion in bonnet fungi (Mycena s.s.) driven by repeated elements and novel gene families across ecological guilds.</title>
        <authorList>
            <consortium name="Lawrence Berkeley National Laboratory"/>
            <person name="Harder C.B."/>
            <person name="Miyauchi S."/>
            <person name="Viragh M."/>
            <person name="Kuo A."/>
            <person name="Thoen E."/>
            <person name="Andreopoulos B."/>
            <person name="Lu D."/>
            <person name="Skrede I."/>
            <person name="Drula E."/>
            <person name="Henrissat B."/>
            <person name="Morin E."/>
            <person name="Kohler A."/>
            <person name="Barry K."/>
            <person name="LaButti K."/>
            <person name="Morin E."/>
            <person name="Salamov A."/>
            <person name="Lipzen A."/>
            <person name="Mereny Z."/>
            <person name="Hegedus B."/>
            <person name="Baldrian P."/>
            <person name="Stursova M."/>
            <person name="Weitz H."/>
            <person name="Taylor A."/>
            <person name="Grigoriev I.V."/>
            <person name="Nagy L.G."/>
            <person name="Martin F."/>
            <person name="Kauserud H."/>
        </authorList>
    </citation>
    <scope>NUCLEOTIDE SEQUENCE</scope>
    <source>
        <strain evidence="1">CBHHK067</strain>
    </source>
</reference>
<organism evidence="1 2">
    <name type="scientific">Mycena rosella</name>
    <name type="common">Pink bonnet</name>
    <name type="synonym">Agaricus rosellus</name>
    <dbReference type="NCBI Taxonomy" id="1033263"/>
    <lineage>
        <taxon>Eukaryota</taxon>
        <taxon>Fungi</taxon>
        <taxon>Dikarya</taxon>
        <taxon>Basidiomycota</taxon>
        <taxon>Agaricomycotina</taxon>
        <taxon>Agaricomycetes</taxon>
        <taxon>Agaricomycetidae</taxon>
        <taxon>Agaricales</taxon>
        <taxon>Marasmiineae</taxon>
        <taxon>Mycenaceae</taxon>
        <taxon>Mycena</taxon>
    </lineage>
</organism>
<comment type="caution">
    <text evidence="1">The sequence shown here is derived from an EMBL/GenBank/DDBJ whole genome shotgun (WGS) entry which is preliminary data.</text>
</comment>
<protein>
    <submittedName>
        <fullName evidence="1">Uncharacterized protein</fullName>
    </submittedName>
</protein>
<dbReference type="EMBL" id="JARKIE010000283">
    <property type="protein sequence ID" value="KAJ7658071.1"/>
    <property type="molecule type" value="Genomic_DNA"/>
</dbReference>
<proteinExistence type="predicted"/>